<protein>
    <recommendedName>
        <fullName evidence="3">F-box domain-containing protein</fullName>
    </recommendedName>
</protein>
<evidence type="ECO:0000313" key="1">
    <source>
        <dbReference type="EMBL" id="TCD67344.1"/>
    </source>
</evidence>
<dbReference type="Proteomes" id="UP000292702">
    <property type="component" value="Unassembled WGS sequence"/>
</dbReference>
<reference evidence="1 2" key="1">
    <citation type="submission" date="2018-11" db="EMBL/GenBank/DDBJ databases">
        <title>Genome assembly of Steccherinum ochraceum LE-BIN_3174, the white-rot fungus of the Steccherinaceae family (The Residual Polyporoid clade, Polyporales, Basidiomycota).</title>
        <authorList>
            <person name="Fedorova T.V."/>
            <person name="Glazunova O.A."/>
            <person name="Landesman E.O."/>
            <person name="Moiseenko K.V."/>
            <person name="Psurtseva N.V."/>
            <person name="Savinova O.S."/>
            <person name="Shakhova N.V."/>
            <person name="Tyazhelova T.V."/>
            <person name="Vasina D.V."/>
        </authorList>
    </citation>
    <scope>NUCLEOTIDE SEQUENCE [LARGE SCALE GENOMIC DNA]</scope>
    <source>
        <strain evidence="1 2">LE-BIN_3174</strain>
    </source>
</reference>
<evidence type="ECO:0000313" key="2">
    <source>
        <dbReference type="Proteomes" id="UP000292702"/>
    </source>
</evidence>
<proteinExistence type="predicted"/>
<dbReference type="EMBL" id="RWJN01000101">
    <property type="protein sequence ID" value="TCD67344.1"/>
    <property type="molecule type" value="Genomic_DNA"/>
</dbReference>
<dbReference type="AlphaFoldDB" id="A0A4R0RWR9"/>
<accession>A0A4R0RWR9</accession>
<sequence length="431" mass="48711">MSPPPALPLEVCELIIDAVDELDSESTFLAKFGYGRVPDRVCALRACALTCRAWLPRARMHLQTCRPEYETFLSTPGHLVSLVDFLRKAPQDAKVDLTGGSLIIAPSFRDDQTWVSRMPYKLGPLLRRRSFGGHTFQRLRLYQVDLSVVGTYPFKFYKSLPLIHTRQLIIESVQYSHLSQLARMVSILNPPAALCDGWFPEEKRVRVERNPNHPVSFRGNRIEELSVPVVWADLAHCDSWRFQTPRLSSFTVYTRWPNSGFTLDDGDNTFRSISKLFSLLPATSVEIQDVCEIRYRSAALELSGSKPNKLEIVMKADAYRRLGLPFVAEIIAQVMPLTIWYLLIKIKPDAQPSPDDVTAADHWSVIDDVLVRIVASEVKEHKPRPYRCWTSISLDRAYIAVALGGVDEHTALPAPASPGDAQIILDEIWKT</sequence>
<comment type="caution">
    <text evidence="1">The sequence shown here is derived from an EMBL/GenBank/DDBJ whole genome shotgun (WGS) entry which is preliminary data.</text>
</comment>
<dbReference type="OrthoDB" id="2753739at2759"/>
<organism evidence="1 2">
    <name type="scientific">Steccherinum ochraceum</name>
    <dbReference type="NCBI Taxonomy" id="92696"/>
    <lineage>
        <taxon>Eukaryota</taxon>
        <taxon>Fungi</taxon>
        <taxon>Dikarya</taxon>
        <taxon>Basidiomycota</taxon>
        <taxon>Agaricomycotina</taxon>
        <taxon>Agaricomycetes</taxon>
        <taxon>Polyporales</taxon>
        <taxon>Steccherinaceae</taxon>
        <taxon>Steccherinum</taxon>
    </lineage>
</organism>
<keyword evidence="2" id="KW-1185">Reference proteome</keyword>
<gene>
    <name evidence="1" type="ORF">EIP91_000265</name>
</gene>
<name>A0A4R0RWR9_9APHY</name>
<evidence type="ECO:0008006" key="3">
    <source>
        <dbReference type="Google" id="ProtNLM"/>
    </source>
</evidence>